<dbReference type="OrthoDB" id="4711350at2"/>
<dbReference type="AlphaFoldDB" id="A0A0J8U210"/>
<evidence type="ECO:0000313" key="2">
    <source>
        <dbReference type="Proteomes" id="UP000037594"/>
    </source>
</evidence>
<dbReference type="InterPro" id="IPR008868">
    <property type="entry name" value="TniB"/>
</dbReference>
<comment type="caution">
    <text evidence="1">The sequence shown here is derived from an EMBL/GenBank/DDBJ whole genome shotgun (WGS) entry which is preliminary data.</text>
</comment>
<evidence type="ECO:0000313" key="1">
    <source>
        <dbReference type="EMBL" id="KMV14520.1"/>
    </source>
</evidence>
<protein>
    <recommendedName>
        <fullName evidence="3">TniB protein</fullName>
    </recommendedName>
</protein>
<dbReference type="Pfam" id="PF05621">
    <property type="entry name" value="TniB"/>
    <property type="match status" value="1"/>
</dbReference>
<evidence type="ECO:0008006" key="3">
    <source>
        <dbReference type="Google" id="ProtNLM"/>
    </source>
</evidence>
<accession>A0A0J8U210</accession>
<dbReference type="InterPro" id="IPR027417">
    <property type="entry name" value="P-loop_NTPase"/>
</dbReference>
<dbReference type="EMBL" id="LFOD01000045">
    <property type="protein sequence ID" value="KMV14520.1"/>
    <property type="molecule type" value="Genomic_DNA"/>
</dbReference>
<name>A0A0J8U210_9MYCO</name>
<organism evidence="1 2">
    <name type="scientific">Mycolicibacterium conceptionense</name>
    <dbReference type="NCBI Taxonomy" id="451644"/>
    <lineage>
        <taxon>Bacteria</taxon>
        <taxon>Bacillati</taxon>
        <taxon>Actinomycetota</taxon>
        <taxon>Actinomycetes</taxon>
        <taxon>Mycobacteriales</taxon>
        <taxon>Mycobacteriaceae</taxon>
        <taxon>Mycolicibacterium</taxon>
    </lineage>
</organism>
<dbReference type="SUPFAM" id="SSF52540">
    <property type="entry name" value="P-loop containing nucleoside triphosphate hydrolases"/>
    <property type="match status" value="1"/>
</dbReference>
<sequence length="351" mass="38747">MDSLAWHLACTKPELPEPPLYTSAGWDRMTSEDRSRAVDALRQWMNGLYVETAETRAVADRLTEIVQENSETGPGAKAIASVTGASTLGKSTAVRRWATRKYVEWIVGAPEGPAELPTWNPQPTIDADLCPVVWVNLQSGSMVKGFNSQVLDFFRLSASGAAHQTSTAAVRALARHGVRTLLIDDFHLLRTNWKGGREVLDHVKYMNTELGEFNASLILVGTDLESSEAMTDAQLIGRLQPMSFSPYGIETSEEQHAWQQLLYGLEGYLLPHLPRASEGLLTSQLAGPIWKRSQGYVGDATRLLRIATLAAIADGTHTINPEHLKEVRLSKRAHAAEAEIDLRRRSKQSRV</sequence>
<reference evidence="1 2" key="1">
    <citation type="submission" date="2015-06" db="EMBL/GenBank/DDBJ databases">
        <title>Genome sequence of Mycobacterium conceptionense strain MLE.</title>
        <authorList>
            <person name="Greninger A.L."/>
            <person name="Cunningham G."/>
            <person name="Chiu C.Y."/>
            <person name="Miller S."/>
        </authorList>
    </citation>
    <scope>NUCLEOTIDE SEQUENCE [LARGE SCALE GENOMIC DNA]</scope>
    <source>
        <strain evidence="1 2">MLE</strain>
    </source>
</reference>
<gene>
    <name evidence="1" type="ORF">ACT17_29780</name>
</gene>
<dbReference type="Proteomes" id="UP000037594">
    <property type="component" value="Unassembled WGS sequence"/>
</dbReference>
<dbReference type="PATRIC" id="fig|451644.5.peg.6109"/>
<proteinExistence type="predicted"/>